<accession>A0A0F9NTE2</accession>
<organism evidence="1">
    <name type="scientific">marine sediment metagenome</name>
    <dbReference type="NCBI Taxonomy" id="412755"/>
    <lineage>
        <taxon>unclassified sequences</taxon>
        <taxon>metagenomes</taxon>
        <taxon>ecological metagenomes</taxon>
    </lineage>
</organism>
<comment type="caution">
    <text evidence="1">The sequence shown here is derived from an EMBL/GenBank/DDBJ whole genome shotgun (WGS) entry which is preliminary data.</text>
</comment>
<name>A0A0F9NTE2_9ZZZZ</name>
<sequence length="95" mass="10997">MIYLYFLTVWLKEEDSDEQKNNIISLIEEHVKTYCKSEILDKKFSSSGRRMTVSLPCDVSEFNCTQKNNTIIDLINELETKTNRAARAKAKCKGD</sequence>
<evidence type="ECO:0000313" key="1">
    <source>
        <dbReference type="EMBL" id="KKN21174.1"/>
    </source>
</evidence>
<dbReference type="AlphaFoldDB" id="A0A0F9NTE2"/>
<protein>
    <submittedName>
        <fullName evidence="1">Uncharacterized protein</fullName>
    </submittedName>
</protein>
<gene>
    <name evidence="1" type="ORF">LCGC14_0928050</name>
</gene>
<dbReference type="EMBL" id="LAZR01003173">
    <property type="protein sequence ID" value="KKN21174.1"/>
    <property type="molecule type" value="Genomic_DNA"/>
</dbReference>
<proteinExistence type="predicted"/>
<reference evidence="1" key="1">
    <citation type="journal article" date="2015" name="Nature">
        <title>Complex archaea that bridge the gap between prokaryotes and eukaryotes.</title>
        <authorList>
            <person name="Spang A."/>
            <person name="Saw J.H."/>
            <person name="Jorgensen S.L."/>
            <person name="Zaremba-Niedzwiedzka K."/>
            <person name="Martijn J."/>
            <person name="Lind A.E."/>
            <person name="van Eijk R."/>
            <person name="Schleper C."/>
            <person name="Guy L."/>
            <person name="Ettema T.J."/>
        </authorList>
    </citation>
    <scope>NUCLEOTIDE SEQUENCE</scope>
</reference>